<dbReference type="RefSeq" id="XP_029222497.1">
    <property type="nucleotide sequence ID" value="XM_029359584.1"/>
</dbReference>
<dbReference type="KEGG" id="bbes:BESB_008300"/>
<feature type="domain" description="SRS" evidence="2">
    <location>
        <begin position="158"/>
        <end position="272"/>
    </location>
</feature>
<keyword evidence="4" id="KW-1185">Reference proteome</keyword>
<comment type="caution">
    <text evidence="3">The sequence shown here is derived from an EMBL/GenBank/DDBJ whole genome shotgun (WGS) entry which is preliminary data.</text>
</comment>
<dbReference type="InterPro" id="IPR028352">
    <property type="entry name" value="Surface_antig_SAG1"/>
</dbReference>
<evidence type="ECO:0000313" key="4">
    <source>
        <dbReference type="Proteomes" id="UP000224006"/>
    </source>
</evidence>
<dbReference type="Gene3D" id="2.60.40.1320">
    <property type="entry name" value="SRS domain"/>
    <property type="match status" value="2"/>
</dbReference>
<dbReference type="GO" id="GO:0016020">
    <property type="term" value="C:membrane"/>
    <property type="evidence" value="ECO:0007669"/>
    <property type="project" value="InterPro"/>
</dbReference>
<evidence type="ECO:0000259" key="2">
    <source>
        <dbReference type="Pfam" id="PF04092"/>
    </source>
</evidence>
<accession>A0A2A9MIW7</accession>
<reference evidence="3 4" key="1">
    <citation type="submission" date="2017-09" db="EMBL/GenBank/DDBJ databases">
        <title>Genome sequencing of Besnoitia besnoiti strain Bb-Ger1.</title>
        <authorList>
            <person name="Schares G."/>
            <person name="Venepally P."/>
            <person name="Lorenzi H.A."/>
        </authorList>
    </citation>
    <scope>NUCLEOTIDE SEQUENCE [LARGE SCALE GENOMIC DNA]</scope>
    <source>
        <strain evidence="3 4">Bb-Ger1</strain>
    </source>
</reference>
<dbReference type="InterPro" id="IPR007226">
    <property type="entry name" value="SRS_dom"/>
</dbReference>
<proteinExistence type="predicted"/>
<dbReference type="Proteomes" id="UP000224006">
    <property type="component" value="Chromosome I"/>
</dbReference>
<feature type="region of interest" description="Disordered" evidence="1">
    <location>
        <begin position="272"/>
        <end position="302"/>
    </location>
</feature>
<dbReference type="VEuPathDB" id="ToxoDB:BESB_008300"/>
<dbReference type="Pfam" id="PF04092">
    <property type="entry name" value="SAG"/>
    <property type="match status" value="2"/>
</dbReference>
<protein>
    <submittedName>
        <fullName evidence="3">SAG-related sequence SRS29C</fullName>
    </submittedName>
</protein>
<evidence type="ECO:0000256" key="1">
    <source>
        <dbReference type="SAM" id="MobiDB-lite"/>
    </source>
</evidence>
<evidence type="ECO:0000313" key="3">
    <source>
        <dbReference type="EMBL" id="PFH38488.1"/>
    </source>
</evidence>
<dbReference type="InterPro" id="IPR036755">
    <property type="entry name" value="SRS_dom_sf"/>
</dbReference>
<dbReference type="SUPFAM" id="SSF74877">
    <property type="entry name" value="Major surface antigen p30, SAG1"/>
    <property type="match status" value="2"/>
</dbReference>
<organism evidence="3 4">
    <name type="scientific">Besnoitia besnoiti</name>
    <name type="common">Apicomplexan protozoan</name>
    <dbReference type="NCBI Taxonomy" id="94643"/>
    <lineage>
        <taxon>Eukaryota</taxon>
        <taxon>Sar</taxon>
        <taxon>Alveolata</taxon>
        <taxon>Apicomplexa</taxon>
        <taxon>Conoidasida</taxon>
        <taxon>Coccidia</taxon>
        <taxon>Eucoccidiorida</taxon>
        <taxon>Eimeriorina</taxon>
        <taxon>Sarcocystidae</taxon>
        <taxon>Besnoitia</taxon>
    </lineage>
</organism>
<dbReference type="AlphaFoldDB" id="A0A2A9MIW7"/>
<feature type="compositionally biased region" description="Gly residues" evidence="1">
    <location>
        <begin position="288"/>
        <end position="298"/>
    </location>
</feature>
<dbReference type="OrthoDB" id="330937at2759"/>
<sequence length="324" mass="35597">MVSLWIGFVSYLPEGECWAPRYNWLAREGRFTCYPNVGETDEFLALSYGEVQHITLVCADGTPVPSNLVTAGNRQVCAGRLSAADCQKGAAPLAKFVYGAQDDWFTGTDSRTGVTITIPDKYFPVAGEEFSIGCKGIYTCMLTVFLQLRSPRYEIQEAGCSYNANKRLPQIVMNQDKNVLTVMCRPDGEMFPPDYKDKHCTETPFGPCLERRYSEVLPRYNETWWSGDPSSMEGASLTIPKDSFPKTTQHFTVVCIGPRPHPRNKCVVPIEVSAPSEPGQGSVTDVSRGGGEHIGGTSGSHKVSTHQLSAVMSGLLTTGYFCLF</sequence>
<name>A0A2A9MIW7_BESBE</name>
<gene>
    <name evidence="3" type="ORF">BESB_008300</name>
</gene>
<dbReference type="PRINTS" id="PR01801">
    <property type="entry name" value="SURFCEANTIGN"/>
</dbReference>
<dbReference type="GeneID" id="40305892"/>
<dbReference type="EMBL" id="NWUJ01000001">
    <property type="protein sequence ID" value="PFH38488.1"/>
    <property type="molecule type" value="Genomic_DNA"/>
</dbReference>
<feature type="domain" description="SRS" evidence="2">
    <location>
        <begin position="50"/>
        <end position="136"/>
    </location>
</feature>